<dbReference type="Proteomes" id="UP000182063">
    <property type="component" value="Chromosome"/>
</dbReference>
<dbReference type="EMBL" id="CP018221">
    <property type="protein sequence ID" value="API59954.1"/>
    <property type="molecule type" value="Genomic_DNA"/>
</dbReference>
<accession>A0A1L3ZWF0</accession>
<dbReference type="AlphaFoldDB" id="A0A1L3ZWF0"/>
<reference evidence="2" key="1">
    <citation type="submission" date="2016-11" db="EMBL/GenBank/DDBJ databases">
        <title>Complete Genome Sequence of alachlor-degrading Sphingomonas sp. strain JJ-A5.</title>
        <authorList>
            <person name="Lee H."/>
            <person name="Ka J.-O."/>
        </authorList>
    </citation>
    <scope>NUCLEOTIDE SEQUENCE [LARGE SCALE GENOMIC DNA]</scope>
    <source>
        <strain evidence="2">JJ-A5</strain>
    </source>
</reference>
<evidence type="ECO:0000313" key="1">
    <source>
        <dbReference type="EMBL" id="API59954.1"/>
    </source>
</evidence>
<organism evidence="1 2">
    <name type="scientific">Tardibacter chloracetimidivorans</name>
    <dbReference type="NCBI Taxonomy" id="1921510"/>
    <lineage>
        <taxon>Bacteria</taxon>
        <taxon>Pseudomonadati</taxon>
        <taxon>Pseudomonadota</taxon>
        <taxon>Alphaproteobacteria</taxon>
        <taxon>Sphingomonadales</taxon>
        <taxon>Sphingomonadaceae</taxon>
        <taxon>Tardibacter</taxon>
    </lineage>
</organism>
<gene>
    <name evidence="1" type="ORF">BSL82_12080</name>
</gene>
<protein>
    <submittedName>
        <fullName evidence="1">Uncharacterized protein</fullName>
    </submittedName>
</protein>
<dbReference type="KEGG" id="sphj:BSL82_12080"/>
<dbReference type="OrthoDB" id="7441080at2"/>
<dbReference type="RefSeq" id="WP_072597742.1">
    <property type="nucleotide sequence ID" value="NZ_CP018221.1"/>
</dbReference>
<keyword evidence="2" id="KW-1185">Reference proteome</keyword>
<name>A0A1L3ZWF0_9SPHN</name>
<evidence type="ECO:0000313" key="2">
    <source>
        <dbReference type="Proteomes" id="UP000182063"/>
    </source>
</evidence>
<proteinExistence type="predicted"/>
<sequence length="433" mass="46594">MDRLDRSEVEPADEVLELTEPAYDIPPEIGTDERRMHVRAYNYWVSLLRGRPFPSVADLDPTSLNDFGPHSVLLDFTRDPTIPSIAYVGHALREEGGVEVQMATIADVPARSLLSRLTDHYFQIIANRAPIGFEAEFVNLRGNNTMYRGILMPLSADGSSIDFVYGVINWKELAQDDIAAQLTAQIKGFGAEPAAPRADAQAPIWADGPSASVLSTLSGPGPSQGAADEDDGLADRLATARDGAQEASVAAGRSRAALYRALSLAYDFHLAAEQDPQGYAELLEDAGIAVQARAPMTPVVKLVFGMDYDKTRLTEFAAALSYAARNGVKPGHLQAVLEGYEGGLKGVVAAERAMRRPAESGRLAHSIEVRQWLRSAAPAVHIDFAPEGEEEFVLLVARRDATGLSVIDSVPHNAALVERALVAMTCPPADKDA</sequence>